<dbReference type="CDD" id="cd06223">
    <property type="entry name" value="PRTases_typeI"/>
    <property type="match status" value="1"/>
</dbReference>
<proteinExistence type="inferred from homology"/>
<name>A0ABW3F540_9PROT</name>
<dbReference type="InterPro" id="IPR051910">
    <property type="entry name" value="ComF/GntX_DNA_util-trans"/>
</dbReference>
<dbReference type="Gene3D" id="3.40.50.2020">
    <property type="match status" value="1"/>
</dbReference>
<evidence type="ECO:0000259" key="2">
    <source>
        <dbReference type="Pfam" id="PF00156"/>
    </source>
</evidence>
<organism evidence="4 5">
    <name type="scientific">Methylophilus luteus</name>
    <dbReference type="NCBI Taxonomy" id="640108"/>
    <lineage>
        <taxon>Bacteria</taxon>
        <taxon>Pseudomonadati</taxon>
        <taxon>Pseudomonadota</taxon>
        <taxon>Betaproteobacteria</taxon>
        <taxon>Nitrosomonadales</taxon>
        <taxon>Methylophilaceae</taxon>
        <taxon>Methylophilus</taxon>
    </lineage>
</organism>
<evidence type="ECO:0000256" key="1">
    <source>
        <dbReference type="ARBA" id="ARBA00008007"/>
    </source>
</evidence>
<dbReference type="Pfam" id="PF18912">
    <property type="entry name" value="DZR_2"/>
    <property type="match status" value="1"/>
</dbReference>
<dbReference type="RefSeq" id="WP_379056943.1">
    <property type="nucleotide sequence ID" value="NZ_JBHTKB010000001.1"/>
</dbReference>
<feature type="domain" description="Phosphoribosyltransferase" evidence="2">
    <location>
        <begin position="151"/>
        <end position="247"/>
    </location>
</feature>
<dbReference type="PANTHER" id="PTHR47505">
    <property type="entry name" value="DNA UTILIZATION PROTEIN YHGH"/>
    <property type="match status" value="1"/>
</dbReference>
<evidence type="ECO:0000313" key="4">
    <source>
        <dbReference type="EMBL" id="MFD0913546.1"/>
    </source>
</evidence>
<protein>
    <submittedName>
        <fullName evidence="4">ComF family protein</fullName>
    </submittedName>
</protein>
<gene>
    <name evidence="4" type="ORF">ACFQ1Z_08305</name>
</gene>
<evidence type="ECO:0000259" key="3">
    <source>
        <dbReference type="Pfam" id="PF18912"/>
    </source>
</evidence>
<dbReference type="InterPro" id="IPR044005">
    <property type="entry name" value="DZR_2"/>
</dbReference>
<dbReference type="Proteomes" id="UP001597128">
    <property type="component" value="Unassembled WGS sequence"/>
</dbReference>
<sequence length="254" mass="28159">MKKFYNSLNFNHLNPLPLLQHWLNSNLPCPLCAAPAQPQPSLLLAPLCTDCASALPWYHSARCPQCALPTSGGAYCGICLQHPPAFDRTLAPLRYAYPLDRLLQRFKYHQQLPLGKLLAQTMLPQLTALAVAERPEVMLAMPMHPHRVRQRGFNHALELARQLQPAWQIPLVIDGCARILDTQSQAGMDMKTRTRNLRGAFATPLQWQGKHVLIVDDVMTTGASMHALAKVLKQAGAARITALVIARTLKTGDD</sequence>
<dbReference type="InterPro" id="IPR029057">
    <property type="entry name" value="PRTase-like"/>
</dbReference>
<reference evidence="5" key="1">
    <citation type="journal article" date="2019" name="Int. J. Syst. Evol. Microbiol.">
        <title>The Global Catalogue of Microorganisms (GCM) 10K type strain sequencing project: providing services to taxonomists for standard genome sequencing and annotation.</title>
        <authorList>
            <consortium name="The Broad Institute Genomics Platform"/>
            <consortium name="The Broad Institute Genome Sequencing Center for Infectious Disease"/>
            <person name="Wu L."/>
            <person name="Ma J."/>
        </authorList>
    </citation>
    <scope>NUCLEOTIDE SEQUENCE [LARGE SCALE GENOMIC DNA]</scope>
    <source>
        <strain evidence="5">CCUG 58412</strain>
    </source>
</reference>
<accession>A0ABW3F540</accession>
<keyword evidence="5" id="KW-1185">Reference proteome</keyword>
<dbReference type="InterPro" id="IPR000836">
    <property type="entry name" value="PRTase_dom"/>
</dbReference>
<dbReference type="Pfam" id="PF00156">
    <property type="entry name" value="Pribosyltran"/>
    <property type="match status" value="1"/>
</dbReference>
<dbReference type="SUPFAM" id="SSF53271">
    <property type="entry name" value="PRTase-like"/>
    <property type="match status" value="1"/>
</dbReference>
<comment type="similarity">
    <text evidence="1">Belongs to the ComF/GntX family.</text>
</comment>
<dbReference type="PANTHER" id="PTHR47505:SF1">
    <property type="entry name" value="DNA UTILIZATION PROTEIN YHGH"/>
    <property type="match status" value="1"/>
</dbReference>
<feature type="domain" description="Double zinc ribbon" evidence="3">
    <location>
        <begin position="29"/>
        <end position="80"/>
    </location>
</feature>
<evidence type="ECO:0000313" key="5">
    <source>
        <dbReference type="Proteomes" id="UP001597128"/>
    </source>
</evidence>
<dbReference type="EMBL" id="JBHTKB010000001">
    <property type="protein sequence ID" value="MFD0913546.1"/>
    <property type="molecule type" value="Genomic_DNA"/>
</dbReference>
<comment type="caution">
    <text evidence="4">The sequence shown here is derived from an EMBL/GenBank/DDBJ whole genome shotgun (WGS) entry which is preliminary data.</text>
</comment>